<dbReference type="Pfam" id="PF14384">
    <property type="entry name" value="BrnA_antitoxin"/>
    <property type="match status" value="1"/>
</dbReference>
<proteinExistence type="predicted"/>
<evidence type="ECO:0000256" key="1">
    <source>
        <dbReference type="SAM" id="MobiDB-lite"/>
    </source>
</evidence>
<dbReference type="EMBL" id="CP050292">
    <property type="protein sequence ID" value="QND75157.1"/>
    <property type="molecule type" value="Genomic_DNA"/>
</dbReference>
<dbReference type="AlphaFoldDB" id="A0A7G6U825"/>
<accession>A0A7G6U825</accession>
<name>A0A7G6U825_9BRAD</name>
<dbReference type="Proteomes" id="UP000515291">
    <property type="component" value="Chromosome"/>
</dbReference>
<evidence type="ECO:0008006" key="4">
    <source>
        <dbReference type="Google" id="ProtNLM"/>
    </source>
</evidence>
<dbReference type="KEGG" id="trb:HB776_31045"/>
<evidence type="ECO:0000313" key="2">
    <source>
        <dbReference type="EMBL" id="QND75157.1"/>
    </source>
</evidence>
<protein>
    <recommendedName>
        <fullName evidence="4">BrnA antitoxin family protein</fullName>
    </recommendedName>
</protein>
<gene>
    <name evidence="2" type="ORF">HB776_31045</name>
</gene>
<organism evidence="2 3">
    <name type="scientific">Tardiphaga robiniae</name>
    <dbReference type="NCBI Taxonomy" id="943830"/>
    <lineage>
        <taxon>Bacteria</taxon>
        <taxon>Pseudomonadati</taxon>
        <taxon>Pseudomonadota</taxon>
        <taxon>Alphaproteobacteria</taxon>
        <taxon>Hyphomicrobiales</taxon>
        <taxon>Nitrobacteraceae</taxon>
        <taxon>Tardiphaga</taxon>
    </lineage>
</organism>
<sequence>MSAKKKTPPATHDDNPEWTAADFAASRPAEELPPDILAQFKNKPGRPRVENPKIPVKLRLDDDVVTALRATGPGWQTRVNDMLKSRIKRGKIEFVVLGDKPKPRAATGAAKRRRA</sequence>
<feature type="region of interest" description="Disordered" evidence="1">
    <location>
        <begin position="1"/>
        <end position="32"/>
    </location>
</feature>
<dbReference type="InterPro" id="IPR025528">
    <property type="entry name" value="BrnA_antitoxin"/>
</dbReference>
<reference evidence="3" key="1">
    <citation type="journal article" date="2020" name="Mol. Plant Microbe">
        <title>Rhizobial microsymbionts of the narrowly endemic Oxytropis species growing in Kamchatka are characterized by significant genetic diversity and possess a set of genes that are associated with T3SS and T6SS secretion systems and can affect the development of symbiosis.</title>
        <authorList>
            <person name="Safronova V."/>
            <person name="Guro P."/>
            <person name="Sazanova A."/>
            <person name="Kuznetsova I."/>
            <person name="Belimov A."/>
            <person name="Yakubov V."/>
            <person name="Chirak E."/>
            <person name="Afonin A."/>
            <person name="Gogolev Y."/>
            <person name="Andronov E."/>
            <person name="Tikhonovich I."/>
        </authorList>
    </citation>
    <scope>NUCLEOTIDE SEQUENCE [LARGE SCALE GENOMIC DNA]</scope>
    <source>
        <strain evidence="3">581</strain>
    </source>
</reference>
<dbReference type="RefSeq" id="WP_184514048.1">
    <property type="nucleotide sequence ID" value="NZ_CP050292.1"/>
</dbReference>
<evidence type="ECO:0000313" key="3">
    <source>
        <dbReference type="Proteomes" id="UP000515291"/>
    </source>
</evidence>